<organism evidence="4 5">
    <name type="scientific">Cadophora malorum</name>
    <dbReference type="NCBI Taxonomy" id="108018"/>
    <lineage>
        <taxon>Eukaryota</taxon>
        <taxon>Fungi</taxon>
        <taxon>Dikarya</taxon>
        <taxon>Ascomycota</taxon>
        <taxon>Pezizomycotina</taxon>
        <taxon>Leotiomycetes</taxon>
        <taxon>Helotiales</taxon>
        <taxon>Ploettnerulaceae</taxon>
        <taxon>Cadophora</taxon>
    </lineage>
</organism>
<keyword evidence="5" id="KW-1185">Reference proteome</keyword>
<dbReference type="Proteomes" id="UP000664132">
    <property type="component" value="Unassembled WGS sequence"/>
</dbReference>
<dbReference type="PRINTS" id="PR01415">
    <property type="entry name" value="ANKYRIN"/>
</dbReference>
<evidence type="ECO:0000256" key="1">
    <source>
        <dbReference type="ARBA" id="ARBA00022737"/>
    </source>
</evidence>
<dbReference type="InterPro" id="IPR002110">
    <property type="entry name" value="Ankyrin_rpt"/>
</dbReference>
<feature type="repeat" description="ANK" evidence="3">
    <location>
        <begin position="114"/>
        <end position="146"/>
    </location>
</feature>
<reference evidence="4" key="1">
    <citation type="submission" date="2021-02" db="EMBL/GenBank/DDBJ databases">
        <title>Genome sequence Cadophora malorum strain M34.</title>
        <authorList>
            <person name="Stefanovic E."/>
            <person name="Vu D."/>
            <person name="Scully C."/>
            <person name="Dijksterhuis J."/>
            <person name="Roader J."/>
            <person name="Houbraken J."/>
        </authorList>
    </citation>
    <scope>NUCLEOTIDE SEQUENCE</scope>
    <source>
        <strain evidence="4">M34</strain>
    </source>
</reference>
<dbReference type="PANTHER" id="PTHR24198">
    <property type="entry name" value="ANKYRIN REPEAT AND PROTEIN KINASE DOMAIN-CONTAINING PROTEIN"/>
    <property type="match status" value="1"/>
</dbReference>
<comment type="caution">
    <text evidence="4">The sequence shown here is derived from an EMBL/GenBank/DDBJ whole genome shotgun (WGS) entry which is preliminary data.</text>
</comment>
<dbReference type="Pfam" id="PF12796">
    <property type="entry name" value="Ank_2"/>
    <property type="match status" value="1"/>
</dbReference>
<keyword evidence="1" id="KW-0677">Repeat</keyword>
<protein>
    <recommendedName>
        <fullName evidence="6">Ankyrin</fullName>
    </recommendedName>
</protein>
<accession>A0A8H7SZB0</accession>
<dbReference type="SMART" id="SM00248">
    <property type="entry name" value="ANK"/>
    <property type="match status" value="5"/>
</dbReference>
<dbReference type="Pfam" id="PF00023">
    <property type="entry name" value="Ank"/>
    <property type="match status" value="2"/>
</dbReference>
<proteinExistence type="predicted"/>
<dbReference type="InterPro" id="IPR036770">
    <property type="entry name" value="Ankyrin_rpt-contain_sf"/>
</dbReference>
<dbReference type="PANTHER" id="PTHR24198:SF165">
    <property type="entry name" value="ANKYRIN REPEAT-CONTAINING PROTEIN-RELATED"/>
    <property type="match status" value="1"/>
</dbReference>
<dbReference type="Gene3D" id="1.25.40.20">
    <property type="entry name" value="Ankyrin repeat-containing domain"/>
    <property type="match status" value="2"/>
</dbReference>
<evidence type="ECO:0000256" key="3">
    <source>
        <dbReference type="PROSITE-ProRule" id="PRU00023"/>
    </source>
</evidence>
<dbReference type="SUPFAM" id="SSF48403">
    <property type="entry name" value="Ankyrin repeat"/>
    <property type="match status" value="1"/>
</dbReference>
<evidence type="ECO:0000313" key="4">
    <source>
        <dbReference type="EMBL" id="KAG4410679.1"/>
    </source>
</evidence>
<dbReference type="PROSITE" id="PS50088">
    <property type="entry name" value="ANK_REPEAT"/>
    <property type="match status" value="3"/>
</dbReference>
<dbReference type="AlphaFoldDB" id="A0A8H7SZB0"/>
<dbReference type="EMBL" id="JAFJYH010000618">
    <property type="protein sequence ID" value="KAG4410679.1"/>
    <property type="molecule type" value="Genomic_DNA"/>
</dbReference>
<gene>
    <name evidence="4" type="ORF">IFR04_016184</name>
</gene>
<dbReference type="PROSITE" id="PS50297">
    <property type="entry name" value="ANK_REP_REGION"/>
    <property type="match status" value="3"/>
</dbReference>
<feature type="repeat" description="ANK" evidence="3">
    <location>
        <begin position="81"/>
        <end position="113"/>
    </location>
</feature>
<sequence>TGKHRTSTIKSGTKSNTATTFEQIAKDSVSVGTQASIEEDGGAMAYQPSRLRSPSPAMHHVRRGLPALLATVIIEEYHPLTRRTPVIIAAACGYDDVLEYLLQAGAKISSKDRDGRTDLHHATAEGNTACTSLLLSKGALPDTEDSLGETPSQLACHYGRVLDVEMLLNHQMDLLSKMDRIGRNALHIAAVSGHANIMRIICDHIQMQACQQISLDPIIPINNSQKDEDSMNPHFDDKANFGQTPLALAVHLGNRDAVALLLEHGANFAIQCCQHQKCLLEEAVEIFTASILDHP</sequence>
<evidence type="ECO:0000256" key="2">
    <source>
        <dbReference type="ARBA" id="ARBA00023043"/>
    </source>
</evidence>
<evidence type="ECO:0008006" key="6">
    <source>
        <dbReference type="Google" id="ProtNLM"/>
    </source>
</evidence>
<dbReference type="OrthoDB" id="20872at2759"/>
<keyword evidence="2 3" id="KW-0040">ANK repeat</keyword>
<evidence type="ECO:0000313" key="5">
    <source>
        <dbReference type="Proteomes" id="UP000664132"/>
    </source>
</evidence>
<feature type="repeat" description="ANK" evidence="3">
    <location>
        <begin position="241"/>
        <end position="267"/>
    </location>
</feature>
<name>A0A8H7SZB0_9HELO</name>
<feature type="non-terminal residue" evidence="4">
    <location>
        <position position="1"/>
    </location>
</feature>